<dbReference type="EMBL" id="RSDW01000001">
    <property type="protein sequence ID" value="RSL19077.1"/>
    <property type="molecule type" value="Genomic_DNA"/>
</dbReference>
<evidence type="ECO:0008006" key="3">
    <source>
        <dbReference type="Google" id="ProtNLM"/>
    </source>
</evidence>
<name>A0A3R9QDJ1_9BACT</name>
<dbReference type="OrthoDB" id="107064at2"/>
<proteinExistence type="predicted"/>
<dbReference type="Gene3D" id="2.40.110.10">
    <property type="entry name" value="Butyryl-CoA Dehydrogenase, subunit A, domain 2"/>
    <property type="match status" value="1"/>
</dbReference>
<reference evidence="1 2" key="1">
    <citation type="submission" date="2018-12" db="EMBL/GenBank/DDBJ databases">
        <title>Sequencing of bacterial isolates from soil warming experiment in Harvard Forest, Massachusetts, USA.</title>
        <authorList>
            <person name="Deangelis K."/>
        </authorList>
    </citation>
    <scope>NUCLEOTIDE SEQUENCE [LARGE SCALE GENOMIC DNA]</scope>
    <source>
        <strain evidence="1 2">EB153</strain>
    </source>
</reference>
<accession>A0A3R9QDJ1</accession>
<sequence length="309" mass="34543">MLNRHELDSLLRETLPFPGAGATPERHRRLFEVGCVDLSLARLAEAHWDALAILEEDGRQAQPNCLYGVWASERPGQKLILTKSNGFFLLTGQKAFCGGAGLIDRALVTVNGGEHRLVDIDLRKNAHLIIFDDSEWKTSAFRETRTENAVFHAVPVSYNDFIGEPNWYLERPGFWHGACGPAACWAGGAAGLVDYAIGQSRCDSHTMAHLGAMHASIWAVRSFLDSAGNQIDLYPHDRENAMIRALTVRHLVEQACTDVLRRLPRAYGPYPLAMEGNTSRRCQELDLYLRQSHAERDLEALGRALFRRP</sequence>
<keyword evidence="2" id="KW-1185">Reference proteome</keyword>
<gene>
    <name evidence="1" type="ORF">EDE15_4698</name>
</gene>
<dbReference type="AlphaFoldDB" id="A0A3R9QDJ1"/>
<dbReference type="SUPFAM" id="SSF56645">
    <property type="entry name" value="Acyl-CoA dehydrogenase NM domain-like"/>
    <property type="match status" value="1"/>
</dbReference>
<protein>
    <recommendedName>
        <fullName evidence="3">Acyl-CoA dehydrogenase</fullName>
    </recommendedName>
</protein>
<comment type="caution">
    <text evidence="1">The sequence shown here is derived from an EMBL/GenBank/DDBJ whole genome shotgun (WGS) entry which is preliminary data.</text>
</comment>
<dbReference type="InterPro" id="IPR046373">
    <property type="entry name" value="Acyl-CoA_Oxase/DH_mid-dom_sf"/>
</dbReference>
<organism evidence="1 2">
    <name type="scientific">Edaphobacter aggregans</name>
    <dbReference type="NCBI Taxonomy" id="570835"/>
    <lineage>
        <taxon>Bacteria</taxon>
        <taxon>Pseudomonadati</taxon>
        <taxon>Acidobacteriota</taxon>
        <taxon>Terriglobia</taxon>
        <taxon>Terriglobales</taxon>
        <taxon>Acidobacteriaceae</taxon>
        <taxon>Edaphobacter</taxon>
    </lineage>
</organism>
<evidence type="ECO:0000313" key="2">
    <source>
        <dbReference type="Proteomes" id="UP000269669"/>
    </source>
</evidence>
<dbReference type="InterPro" id="IPR009100">
    <property type="entry name" value="AcylCoA_DH/oxidase_NM_dom_sf"/>
</dbReference>
<dbReference type="GO" id="GO:0016627">
    <property type="term" value="F:oxidoreductase activity, acting on the CH-CH group of donors"/>
    <property type="evidence" value="ECO:0007669"/>
    <property type="project" value="InterPro"/>
</dbReference>
<evidence type="ECO:0000313" key="1">
    <source>
        <dbReference type="EMBL" id="RSL19077.1"/>
    </source>
</evidence>
<dbReference type="Proteomes" id="UP000269669">
    <property type="component" value="Unassembled WGS sequence"/>
</dbReference>